<dbReference type="GO" id="GO:0008483">
    <property type="term" value="F:transaminase activity"/>
    <property type="evidence" value="ECO:0007669"/>
    <property type="project" value="UniProtKB-KW"/>
</dbReference>
<protein>
    <submittedName>
        <fullName evidence="4">DegT/DnrJ/EryC1/StrS family aminotransferase</fullName>
    </submittedName>
</protein>
<keyword evidence="4" id="KW-0032">Aminotransferase</keyword>
<dbReference type="CDD" id="cd00616">
    <property type="entry name" value="AHBA_syn"/>
    <property type="match status" value="1"/>
</dbReference>
<evidence type="ECO:0000256" key="3">
    <source>
        <dbReference type="RuleBase" id="RU004508"/>
    </source>
</evidence>
<name>A0ABW4KIE6_9BACI</name>
<dbReference type="Proteomes" id="UP001597301">
    <property type="component" value="Unassembled WGS sequence"/>
</dbReference>
<dbReference type="InterPro" id="IPR015421">
    <property type="entry name" value="PyrdxlP-dep_Trfase_major"/>
</dbReference>
<dbReference type="EMBL" id="JBHUEO010000034">
    <property type="protein sequence ID" value="MFD1707479.1"/>
    <property type="molecule type" value="Genomic_DNA"/>
</dbReference>
<dbReference type="RefSeq" id="WP_380774198.1">
    <property type="nucleotide sequence ID" value="NZ_JBHUEO010000034.1"/>
</dbReference>
<dbReference type="PANTHER" id="PTHR30244">
    <property type="entry name" value="TRANSAMINASE"/>
    <property type="match status" value="1"/>
</dbReference>
<dbReference type="SUPFAM" id="SSF53383">
    <property type="entry name" value="PLP-dependent transferases"/>
    <property type="match status" value="1"/>
</dbReference>
<dbReference type="InterPro" id="IPR015424">
    <property type="entry name" value="PyrdxlP-dep_Trfase"/>
</dbReference>
<comment type="similarity">
    <text evidence="2 3">Belongs to the DegT/DnrJ/EryC1 family.</text>
</comment>
<gene>
    <name evidence="4" type="ORF">ACFSCZ_12165</name>
</gene>
<evidence type="ECO:0000256" key="1">
    <source>
        <dbReference type="ARBA" id="ARBA00022898"/>
    </source>
</evidence>
<dbReference type="InterPro" id="IPR015422">
    <property type="entry name" value="PyrdxlP-dep_Trfase_small"/>
</dbReference>
<accession>A0ABW4KIE6</accession>
<organism evidence="4 5">
    <name type="scientific">Siminovitchia sediminis</name>
    <dbReference type="NCBI Taxonomy" id="1274353"/>
    <lineage>
        <taxon>Bacteria</taxon>
        <taxon>Bacillati</taxon>
        <taxon>Bacillota</taxon>
        <taxon>Bacilli</taxon>
        <taxon>Bacillales</taxon>
        <taxon>Bacillaceae</taxon>
        <taxon>Siminovitchia</taxon>
    </lineage>
</organism>
<dbReference type="PANTHER" id="PTHR30244:SF36">
    <property type="entry name" value="3-OXO-GLUCOSE-6-PHOSPHATE:GLUTAMATE AMINOTRANSFERASE"/>
    <property type="match status" value="1"/>
</dbReference>
<keyword evidence="1 3" id="KW-0663">Pyridoxal phosphate</keyword>
<evidence type="ECO:0000313" key="4">
    <source>
        <dbReference type="EMBL" id="MFD1707479.1"/>
    </source>
</evidence>
<dbReference type="Gene3D" id="3.40.640.10">
    <property type="entry name" value="Type I PLP-dependent aspartate aminotransferase-like (Major domain)"/>
    <property type="match status" value="1"/>
</dbReference>
<evidence type="ECO:0000256" key="2">
    <source>
        <dbReference type="ARBA" id="ARBA00037999"/>
    </source>
</evidence>
<dbReference type="Gene3D" id="3.90.1150.10">
    <property type="entry name" value="Aspartate Aminotransferase, domain 1"/>
    <property type="match status" value="1"/>
</dbReference>
<keyword evidence="4" id="KW-0808">Transferase</keyword>
<sequence>MKIKMLDLNQQYLSLKEDLIEKLNEVMMSTNFILGSNVKKLEDDVAKYSKARYGVGVGNGSDAIHIALQAAGVGEGDEVITSSFTFFATGGAIARANATPVFVDIDPDTFNIDPQKIEEAITNKTKAIIPVHLYGQMADMEVIKEIAEKHNLVVIEDAAQAIGAKRNGKTVGELGTAATYSFFPTKNLGAYGDGGMIVTDNEEVAENARVIRVHGSKPKYHHHVLGYNSRLDELQAAILNVKFPHLEKWSAARRERANYYTQHFNDMLKDIVTTPIEKEGNYHVYHQYTLRVPDRDALQAYLKEQGIATMIYYPIPLHMQPVFSDLGYSDGDLPHAEKAAKEVLSLPMYPELEKEKQDYVIEKIVNFYKK</sequence>
<dbReference type="PIRSF" id="PIRSF000390">
    <property type="entry name" value="PLP_StrS"/>
    <property type="match status" value="1"/>
</dbReference>
<comment type="caution">
    <text evidence="4">The sequence shown here is derived from an EMBL/GenBank/DDBJ whole genome shotgun (WGS) entry which is preliminary data.</text>
</comment>
<dbReference type="InterPro" id="IPR000653">
    <property type="entry name" value="DegT/StrS_aminotransferase"/>
</dbReference>
<proteinExistence type="inferred from homology"/>
<evidence type="ECO:0000313" key="5">
    <source>
        <dbReference type="Proteomes" id="UP001597301"/>
    </source>
</evidence>
<dbReference type="Pfam" id="PF01041">
    <property type="entry name" value="DegT_DnrJ_EryC1"/>
    <property type="match status" value="1"/>
</dbReference>
<keyword evidence="5" id="KW-1185">Reference proteome</keyword>
<reference evidence="5" key="1">
    <citation type="journal article" date="2019" name="Int. J. Syst. Evol. Microbiol.">
        <title>The Global Catalogue of Microorganisms (GCM) 10K type strain sequencing project: providing services to taxonomists for standard genome sequencing and annotation.</title>
        <authorList>
            <consortium name="The Broad Institute Genomics Platform"/>
            <consortium name="The Broad Institute Genome Sequencing Center for Infectious Disease"/>
            <person name="Wu L."/>
            <person name="Ma J."/>
        </authorList>
    </citation>
    <scope>NUCLEOTIDE SEQUENCE [LARGE SCALE GENOMIC DNA]</scope>
    <source>
        <strain evidence="5">CGMCC 1.12295</strain>
    </source>
</reference>